<dbReference type="Pfam" id="PF11860">
    <property type="entry name" value="Muramidase"/>
    <property type="match status" value="1"/>
</dbReference>
<feature type="domain" description="Peptidoglycan binding-like" evidence="1">
    <location>
        <begin position="235"/>
        <end position="277"/>
    </location>
</feature>
<evidence type="ECO:0000259" key="2">
    <source>
        <dbReference type="Pfam" id="PF11860"/>
    </source>
</evidence>
<organism evidence="3 4">
    <name type="scientific">Humitalea rosea</name>
    <dbReference type="NCBI Taxonomy" id="990373"/>
    <lineage>
        <taxon>Bacteria</taxon>
        <taxon>Pseudomonadati</taxon>
        <taxon>Pseudomonadota</taxon>
        <taxon>Alphaproteobacteria</taxon>
        <taxon>Acetobacterales</taxon>
        <taxon>Roseomonadaceae</taxon>
        <taxon>Humitalea</taxon>
    </lineage>
</organism>
<reference evidence="3 4" key="1">
    <citation type="submission" date="2018-06" db="EMBL/GenBank/DDBJ databases">
        <title>Genomic Encyclopedia of Archaeal and Bacterial Type Strains, Phase II (KMG-II): from individual species to whole genera.</title>
        <authorList>
            <person name="Goeker M."/>
        </authorList>
    </citation>
    <scope>NUCLEOTIDE SEQUENCE [LARGE SCALE GENOMIC DNA]</scope>
    <source>
        <strain evidence="3 4">DSM 24525</strain>
    </source>
</reference>
<sequence length="295" mass="31780">MIAPEFALASACTAALGCWRNDLGCAMRLRGLGKPFTQAGLDNALRIMGLDPAADLPRLWAIVAVESRGFGFLADRRPQILFERHVFSRQTGKRFDQAAPGISSETPGGYVGREGEYDRLERAIGLLAAKGEPPEAALASASWGLGQVMGFNFKSAGCDSATELVERHLDEEDQHLAAMAGFVAEHKLAGALRQGDWAAVARAYNGKDFARNQYDLKLKQNFEKFSEGAIRDLTIRTAQAALLYLGFGKGMGDVDGVLGDGTKRAIRAWRAHAGLAESDRLDGPDYTQLMAAAGF</sequence>
<dbReference type="Proteomes" id="UP000249688">
    <property type="component" value="Unassembled WGS sequence"/>
</dbReference>
<keyword evidence="4" id="KW-1185">Reference proteome</keyword>
<feature type="domain" description="N-acetylmuramidase" evidence="2">
    <location>
        <begin position="56"/>
        <end position="225"/>
    </location>
</feature>
<protein>
    <submittedName>
        <fullName evidence="3">Uncharacterized protein DUF3380</fullName>
    </submittedName>
</protein>
<dbReference type="InterPro" id="IPR002477">
    <property type="entry name" value="Peptidoglycan-bd-like"/>
</dbReference>
<accession>A0A2W7IKS6</accession>
<dbReference type="Gene3D" id="1.10.101.10">
    <property type="entry name" value="PGBD-like superfamily/PGBD"/>
    <property type="match status" value="1"/>
</dbReference>
<proteinExistence type="predicted"/>
<dbReference type="InterPro" id="IPR036366">
    <property type="entry name" value="PGBDSf"/>
</dbReference>
<evidence type="ECO:0000313" key="3">
    <source>
        <dbReference type="EMBL" id="PZW39977.1"/>
    </source>
</evidence>
<evidence type="ECO:0000313" key="4">
    <source>
        <dbReference type="Proteomes" id="UP000249688"/>
    </source>
</evidence>
<dbReference type="SUPFAM" id="SSF47090">
    <property type="entry name" value="PGBD-like"/>
    <property type="match status" value="1"/>
</dbReference>
<name>A0A2W7IKS6_9PROT</name>
<dbReference type="AlphaFoldDB" id="A0A2W7IKS6"/>
<dbReference type="Pfam" id="PF01471">
    <property type="entry name" value="PG_binding_1"/>
    <property type="match status" value="1"/>
</dbReference>
<gene>
    <name evidence="3" type="ORF">C8P66_12622</name>
</gene>
<comment type="caution">
    <text evidence="3">The sequence shown here is derived from an EMBL/GenBank/DDBJ whole genome shotgun (WGS) entry which is preliminary data.</text>
</comment>
<evidence type="ECO:0000259" key="1">
    <source>
        <dbReference type="Pfam" id="PF01471"/>
    </source>
</evidence>
<dbReference type="InterPro" id="IPR036365">
    <property type="entry name" value="PGBD-like_sf"/>
</dbReference>
<dbReference type="EMBL" id="QKYU01000026">
    <property type="protein sequence ID" value="PZW39977.1"/>
    <property type="molecule type" value="Genomic_DNA"/>
</dbReference>
<dbReference type="InterPro" id="IPR024408">
    <property type="entry name" value="Muramidase"/>
</dbReference>